<evidence type="ECO:0000256" key="1">
    <source>
        <dbReference type="SAM" id="MobiDB-lite"/>
    </source>
</evidence>
<feature type="compositionally biased region" description="Polar residues" evidence="1">
    <location>
        <begin position="244"/>
        <end position="269"/>
    </location>
</feature>
<feature type="region of interest" description="Disordered" evidence="1">
    <location>
        <begin position="391"/>
        <end position="415"/>
    </location>
</feature>
<feature type="compositionally biased region" description="Low complexity" evidence="1">
    <location>
        <begin position="391"/>
        <end position="408"/>
    </location>
</feature>
<dbReference type="EMBL" id="JH795857">
    <property type="protein sequence ID" value="EJU04902.1"/>
    <property type="molecule type" value="Genomic_DNA"/>
</dbReference>
<reference evidence="2 3" key="1">
    <citation type="journal article" date="2012" name="Science">
        <title>The Paleozoic origin of enzymatic lignin decomposition reconstructed from 31 fungal genomes.</title>
        <authorList>
            <person name="Floudas D."/>
            <person name="Binder M."/>
            <person name="Riley R."/>
            <person name="Barry K."/>
            <person name="Blanchette R.A."/>
            <person name="Henrissat B."/>
            <person name="Martinez A.T."/>
            <person name="Otillar R."/>
            <person name="Spatafora J.W."/>
            <person name="Yadav J.S."/>
            <person name="Aerts A."/>
            <person name="Benoit I."/>
            <person name="Boyd A."/>
            <person name="Carlson A."/>
            <person name="Copeland A."/>
            <person name="Coutinho P.M."/>
            <person name="de Vries R.P."/>
            <person name="Ferreira P."/>
            <person name="Findley K."/>
            <person name="Foster B."/>
            <person name="Gaskell J."/>
            <person name="Glotzer D."/>
            <person name="Gorecki P."/>
            <person name="Heitman J."/>
            <person name="Hesse C."/>
            <person name="Hori C."/>
            <person name="Igarashi K."/>
            <person name="Jurgens J.A."/>
            <person name="Kallen N."/>
            <person name="Kersten P."/>
            <person name="Kohler A."/>
            <person name="Kuees U."/>
            <person name="Kumar T.K.A."/>
            <person name="Kuo A."/>
            <person name="LaButti K."/>
            <person name="Larrondo L.F."/>
            <person name="Lindquist E."/>
            <person name="Ling A."/>
            <person name="Lombard V."/>
            <person name="Lucas S."/>
            <person name="Lundell T."/>
            <person name="Martin R."/>
            <person name="McLaughlin D.J."/>
            <person name="Morgenstern I."/>
            <person name="Morin E."/>
            <person name="Murat C."/>
            <person name="Nagy L.G."/>
            <person name="Nolan M."/>
            <person name="Ohm R.A."/>
            <person name="Patyshakuliyeva A."/>
            <person name="Rokas A."/>
            <person name="Ruiz-Duenas F.J."/>
            <person name="Sabat G."/>
            <person name="Salamov A."/>
            <person name="Samejima M."/>
            <person name="Schmutz J."/>
            <person name="Slot J.C."/>
            <person name="St John F."/>
            <person name="Stenlid J."/>
            <person name="Sun H."/>
            <person name="Sun S."/>
            <person name="Syed K."/>
            <person name="Tsang A."/>
            <person name="Wiebenga A."/>
            <person name="Young D."/>
            <person name="Pisabarro A."/>
            <person name="Eastwood D.C."/>
            <person name="Martin F."/>
            <person name="Cullen D."/>
            <person name="Grigoriev I.V."/>
            <person name="Hibbett D.S."/>
        </authorList>
    </citation>
    <scope>NUCLEOTIDE SEQUENCE [LARGE SCALE GENOMIC DNA]</scope>
    <source>
        <strain evidence="2 3">DJM-731 SS1</strain>
    </source>
</reference>
<accession>M5GDX1</accession>
<name>M5GDX1_DACPD</name>
<feature type="region of interest" description="Disordered" evidence="1">
    <location>
        <begin position="233"/>
        <end position="301"/>
    </location>
</feature>
<evidence type="ECO:0000313" key="3">
    <source>
        <dbReference type="Proteomes" id="UP000030653"/>
    </source>
</evidence>
<evidence type="ECO:0000313" key="2">
    <source>
        <dbReference type="EMBL" id="EJU04902.1"/>
    </source>
</evidence>
<dbReference type="Proteomes" id="UP000030653">
    <property type="component" value="Unassembled WGS sequence"/>
</dbReference>
<dbReference type="HOGENOM" id="CLU_604139_0_0_1"/>
<dbReference type="STRING" id="1858805.M5GDX1"/>
<feature type="region of interest" description="Disordered" evidence="1">
    <location>
        <begin position="48"/>
        <end position="71"/>
    </location>
</feature>
<dbReference type="GeneID" id="63687011"/>
<dbReference type="RefSeq" id="XP_040631796.1">
    <property type="nucleotide sequence ID" value="XM_040771949.1"/>
</dbReference>
<dbReference type="OrthoDB" id="3244370at2759"/>
<gene>
    <name evidence="2" type="ORF">DACRYDRAFT_20498</name>
</gene>
<feature type="region of interest" description="Disordered" evidence="1">
    <location>
        <begin position="1"/>
        <end position="35"/>
    </location>
</feature>
<dbReference type="AlphaFoldDB" id="M5GDX1"/>
<protein>
    <submittedName>
        <fullName evidence="2">Uncharacterized protein</fullName>
    </submittedName>
</protein>
<proteinExistence type="predicted"/>
<organism evidence="2 3">
    <name type="scientific">Dacryopinax primogenitus (strain DJM 731)</name>
    <name type="common">Brown rot fungus</name>
    <dbReference type="NCBI Taxonomy" id="1858805"/>
    <lineage>
        <taxon>Eukaryota</taxon>
        <taxon>Fungi</taxon>
        <taxon>Dikarya</taxon>
        <taxon>Basidiomycota</taxon>
        <taxon>Agaricomycotina</taxon>
        <taxon>Dacrymycetes</taxon>
        <taxon>Dacrymycetales</taxon>
        <taxon>Dacrymycetaceae</taxon>
        <taxon>Dacryopinax</taxon>
    </lineage>
</organism>
<sequence>MRDQRHLSMHARSNSKHRNGMFISAPNTPHLGSAAESGFQFGQHASPALTAHSAGSGPSFGQGSPMESTPDLEQTGLALLGTQSSRSSLSSGDVGSMPYSAPVGSSSNVLLPESMYSSVTTLSTDISEPLEYDRLVSTPLPQHSARNSDSTGAGVDDTIVNRIMLRAQQNGISLRPSSGDQELIDAYLYESIEASLTSPTRSLASSASDNYDDKYGASWISMDTDAEEDMHPILLDKSLPPSPMTDTRTSWSSRSPRKQSVTGSISSPEQFPKPFQHRPPGQFHLPWSTPTSPPKTPPGDDAASGFPMFVVKACHVDTGAIVSFKAARSVNLPELRMRLEQKFLDTEGLRLQDPTIITTTNNNNQQKWRLAYSKKGLTQQASRRNLAAFAMSSPTSPMSPTSMTSVSSRARSDSGTSLGSVELDSLIFIHSDEDLSAALAVAGSGKLTLHIVA</sequence>
<feature type="compositionally biased region" description="Basic residues" evidence="1">
    <location>
        <begin position="7"/>
        <end position="19"/>
    </location>
</feature>
<keyword evidence="3" id="KW-1185">Reference proteome</keyword>